<evidence type="ECO:0000259" key="8">
    <source>
        <dbReference type="Pfam" id="PF03167"/>
    </source>
</evidence>
<protein>
    <submittedName>
        <fullName evidence="10">DNA polymerase</fullName>
    </submittedName>
</protein>
<evidence type="ECO:0000256" key="2">
    <source>
        <dbReference type="ARBA" id="ARBA00022723"/>
    </source>
</evidence>
<dbReference type="RefSeq" id="WP_167363081.1">
    <property type="nucleotide sequence ID" value="NZ_BSSG01000001.1"/>
</dbReference>
<dbReference type="Pfam" id="PF03167">
    <property type="entry name" value="UDG"/>
    <property type="match status" value="1"/>
</dbReference>
<name>A0A1I1RTB6_PSEOC</name>
<evidence type="ECO:0000256" key="7">
    <source>
        <dbReference type="ARBA" id="ARBA00023204"/>
    </source>
</evidence>
<organism evidence="10 11">
    <name type="scientific">Pseudomonas straminea</name>
    <dbReference type="NCBI Taxonomy" id="47882"/>
    <lineage>
        <taxon>Bacteria</taxon>
        <taxon>Pseudomonadati</taxon>
        <taxon>Pseudomonadota</taxon>
        <taxon>Gammaproteobacteria</taxon>
        <taxon>Pseudomonadales</taxon>
        <taxon>Pseudomonadaceae</taxon>
        <taxon>Phytopseudomonas</taxon>
    </lineage>
</organism>
<evidence type="ECO:0000256" key="6">
    <source>
        <dbReference type="ARBA" id="ARBA00023014"/>
    </source>
</evidence>
<reference evidence="11" key="1">
    <citation type="submission" date="2016-10" db="EMBL/GenBank/DDBJ databases">
        <authorList>
            <person name="Varghese N."/>
            <person name="Submissions S."/>
        </authorList>
    </citation>
    <scope>NUCLEOTIDE SEQUENCE [LARGE SCALE GENOMIC DNA]</scope>
    <source>
        <strain evidence="11">JCM 2783</strain>
    </source>
</reference>
<keyword evidence="2" id="KW-0479">Metal-binding</keyword>
<dbReference type="InterPro" id="IPR036895">
    <property type="entry name" value="Uracil-DNA_glycosylase-like_sf"/>
</dbReference>
<dbReference type="PANTHER" id="PTHR33693">
    <property type="entry name" value="TYPE-5 URACIL-DNA GLYCOSYLASE"/>
    <property type="match status" value="1"/>
</dbReference>
<keyword evidence="1" id="KW-0004">4Fe-4S</keyword>
<keyword evidence="11" id="KW-1185">Reference proteome</keyword>
<sequence length="459" mass="51068">MHAVHFDGSFAGWRDAARAQLRRGIAPHQLSWVQDSQENQDLFAALEAPQPAAAADRPVRVPRALIEQLENAARFRCAQRWALLYRILWRVANGDHAAMLAGDIDGSELHTRLKAVRREAHHLHAFLRFKPRDASAGGPELVAWHEPAHDILASASGHFAERLGRQTWLIATPDDGVYWDGEKLRHAKPCPPDWQRLAQGTDDRNEAMWLAYYGSTFNPARLNRSVLETNMPVRFWRNLPEGPLIPKLMSDARAGAQIDGQCSAVSNMNGQTIASKPAQQRCQNCPKRRAAGIRVSVGKYKVAMVADQPGARPFGGAAGRYLNQAIEEAGLDRSQAHLTFATKNFNPLVEIKARARKQLLDPSVQEILNCRPCLQLELDRVSPLVVLALGKTATMSLMGESSDFSKLYGRLVEDSAGRRILVTDHPSELLWNHPKHSQWAYDSLVMAFKHAKRLIGEGG</sequence>
<gene>
    <name evidence="10" type="ORF">SAMN05216372_101444</name>
</gene>
<dbReference type="Pfam" id="PF13566">
    <property type="entry name" value="DUF4130"/>
    <property type="match status" value="1"/>
</dbReference>
<dbReference type="AlphaFoldDB" id="A0A1I1RTB6"/>
<keyword evidence="4" id="KW-0378">Hydrolase</keyword>
<keyword evidence="7" id="KW-0234">DNA repair</keyword>
<accession>A0A1I1RTB6</accession>
<dbReference type="SUPFAM" id="SSF52141">
    <property type="entry name" value="Uracil-DNA glycosylase-like"/>
    <property type="match status" value="1"/>
</dbReference>
<feature type="domain" description="Uracil-DNA glycosylase-like" evidence="8">
    <location>
        <begin position="312"/>
        <end position="445"/>
    </location>
</feature>
<dbReference type="GO" id="GO:0097506">
    <property type="term" value="F:deaminated base DNA N-glycosylase activity"/>
    <property type="evidence" value="ECO:0007669"/>
    <property type="project" value="UniProtKB-ARBA"/>
</dbReference>
<dbReference type="InterPro" id="IPR025404">
    <property type="entry name" value="DUF4130"/>
</dbReference>
<evidence type="ECO:0000313" key="11">
    <source>
        <dbReference type="Proteomes" id="UP000243950"/>
    </source>
</evidence>
<evidence type="ECO:0000256" key="1">
    <source>
        <dbReference type="ARBA" id="ARBA00022485"/>
    </source>
</evidence>
<evidence type="ECO:0000256" key="4">
    <source>
        <dbReference type="ARBA" id="ARBA00022801"/>
    </source>
</evidence>
<dbReference type="EMBL" id="FOMO01000001">
    <property type="protein sequence ID" value="SFD37362.1"/>
    <property type="molecule type" value="Genomic_DNA"/>
</dbReference>
<dbReference type="GO" id="GO:0046872">
    <property type="term" value="F:metal ion binding"/>
    <property type="evidence" value="ECO:0007669"/>
    <property type="project" value="UniProtKB-KW"/>
</dbReference>
<keyword evidence="3" id="KW-0227">DNA damage</keyword>
<dbReference type="NCBIfam" id="TIGR03915">
    <property type="entry name" value="SAM_7_link_chp"/>
    <property type="match status" value="1"/>
</dbReference>
<keyword evidence="5" id="KW-0408">Iron</keyword>
<dbReference type="Gene3D" id="3.40.470.10">
    <property type="entry name" value="Uracil-DNA glycosylase-like domain"/>
    <property type="match status" value="1"/>
</dbReference>
<feature type="domain" description="DUF4130" evidence="9">
    <location>
        <begin position="79"/>
        <end position="241"/>
    </location>
</feature>
<dbReference type="Proteomes" id="UP000243950">
    <property type="component" value="Unassembled WGS sequence"/>
</dbReference>
<dbReference type="InterPro" id="IPR005122">
    <property type="entry name" value="Uracil-DNA_glycosylase-like"/>
</dbReference>
<evidence type="ECO:0000259" key="9">
    <source>
        <dbReference type="Pfam" id="PF13566"/>
    </source>
</evidence>
<evidence type="ECO:0000256" key="3">
    <source>
        <dbReference type="ARBA" id="ARBA00022763"/>
    </source>
</evidence>
<dbReference type="InterPro" id="IPR023875">
    <property type="entry name" value="DNA_repair_put"/>
</dbReference>
<evidence type="ECO:0000313" key="10">
    <source>
        <dbReference type="EMBL" id="SFD37362.1"/>
    </source>
</evidence>
<dbReference type="GO" id="GO:0051539">
    <property type="term" value="F:4 iron, 4 sulfur cluster binding"/>
    <property type="evidence" value="ECO:0007669"/>
    <property type="project" value="UniProtKB-KW"/>
</dbReference>
<proteinExistence type="predicted"/>
<evidence type="ECO:0000256" key="5">
    <source>
        <dbReference type="ARBA" id="ARBA00023004"/>
    </source>
</evidence>
<dbReference type="PANTHER" id="PTHR33693:SF9">
    <property type="entry name" value="TYPE-4 URACIL-DNA GLYCOSYLASE"/>
    <property type="match status" value="1"/>
</dbReference>
<dbReference type="InterPro" id="IPR051536">
    <property type="entry name" value="UDG_Type-4/5"/>
</dbReference>
<keyword evidence="6" id="KW-0411">Iron-sulfur</keyword>
<dbReference type="GO" id="GO:0006281">
    <property type="term" value="P:DNA repair"/>
    <property type="evidence" value="ECO:0007669"/>
    <property type="project" value="UniProtKB-KW"/>
</dbReference>